<comment type="caution">
    <text evidence="2">The sequence shown here is derived from an EMBL/GenBank/DDBJ whole genome shotgun (WGS) entry which is preliminary data.</text>
</comment>
<name>A0A4S9C939_AURPU</name>
<organism evidence="2">
    <name type="scientific">Aureobasidium pullulans</name>
    <name type="common">Black yeast</name>
    <name type="synonym">Pullularia pullulans</name>
    <dbReference type="NCBI Taxonomy" id="5580"/>
    <lineage>
        <taxon>Eukaryota</taxon>
        <taxon>Fungi</taxon>
        <taxon>Dikarya</taxon>
        <taxon>Ascomycota</taxon>
        <taxon>Pezizomycotina</taxon>
        <taxon>Dothideomycetes</taxon>
        <taxon>Dothideomycetidae</taxon>
        <taxon>Dothideales</taxon>
        <taxon>Saccotheciaceae</taxon>
        <taxon>Aureobasidium</taxon>
    </lineage>
</organism>
<feature type="compositionally biased region" description="Acidic residues" evidence="1">
    <location>
        <begin position="168"/>
        <end position="179"/>
    </location>
</feature>
<dbReference type="EMBL" id="QZAS01000034">
    <property type="protein sequence ID" value="THX03119.1"/>
    <property type="molecule type" value="Genomic_DNA"/>
</dbReference>
<feature type="compositionally biased region" description="Acidic residues" evidence="1">
    <location>
        <begin position="212"/>
        <end position="226"/>
    </location>
</feature>
<protein>
    <submittedName>
        <fullName evidence="2">Uncharacterized protein</fullName>
    </submittedName>
</protein>
<accession>A0A4S9C939</accession>
<feature type="region of interest" description="Disordered" evidence="1">
    <location>
        <begin position="82"/>
        <end position="238"/>
    </location>
</feature>
<feature type="region of interest" description="Disordered" evidence="1">
    <location>
        <begin position="26"/>
        <end position="67"/>
    </location>
</feature>
<feature type="compositionally biased region" description="Basic and acidic residues" evidence="1">
    <location>
        <begin position="228"/>
        <end position="238"/>
    </location>
</feature>
<evidence type="ECO:0000313" key="2">
    <source>
        <dbReference type="EMBL" id="THX03119.1"/>
    </source>
</evidence>
<proteinExistence type="predicted"/>
<dbReference type="AlphaFoldDB" id="A0A4S9C939"/>
<reference evidence="2" key="1">
    <citation type="submission" date="2018-10" db="EMBL/GenBank/DDBJ databases">
        <title>Fifty Aureobasidium pullulans genomes reveal a recombining polyextremotolerant generalist.</title>
        <authorList>
            <person name="Gostincar C."/>
            <person name="Turk M."/>
            <person name="Zajc J."/>
            <person name="Gunde-Cimerman N."/>
        </authorList>
    </citation>
    <scope>NUCLEOTIDE SEQUENCE [LARGE SCALE GENOMIC DNA]</scope>
    <source>
        <strain evidence="2">EXF-10085</strain>
    </source>
</reference>
<sequence>MPVNPPAPLNVTPSRARNKLALRLAARKKEAEESSALENEDPDTADAAAIQQAFEMPVQPLSDLPDLDLSAVTERQINELIGVQGGPQAQAQDRTTTQAVVSAYSSSSGEDSSSSSEEEEEEEEEEDDDRPQESEEQAEQQDVKGDNVVVGVKRRPSTTEAKKRIPLDDDDDDDGEEEDERHHHHRQQQQHQQQRFGLQRQMSDPFGSPEDTSSDEESSGSSEGEELAFGRERPMGTE</sequence>
<feature type="compositionally biased region" description="Acidic residues" evidence="1">
    <location>
        <begin position="116"/>
        <end position="139"/>
    </location>
</feature>
<evidence type="ECO:0000256" key="1">
    <source>
        <dbReference type="SAM" id="MobiDB-lite"/>
    </source>
</evidence>
<feature type="compositionally biased region" description="Acidic residues" evidence="1">
    <location>
        <begin position="33"/>
        <end position="44"/>
    </location>
</feature>
<feature type="compositionally biased region" description="Low complexity" evidence="1">
    <location>
        <begin position="88"/>
        <end position="115"/>
    </location>
</feature>
<gene>
    <name evidence="2" type="ORF">D6D13_07822</name>
</gene>